<dbReference type="EnsemblPlants" id="MELO3C010280.2.1">
    <property type="protein sequence ID" value="MELO3C010280.2.1"/>
    <property type="gene ID" value="MELO3C010280.2"/>
</dbReference>
<organism evidence="1">
    <name type="scientific">Cucumis melo</name>
    <name type="common">Muskmelon</name>
    <dbReference type="NCBI Taxonomy" id="3656"/>
    <lineage>
        <taxon>Eukaryota</taxon>
        <taxon>Viridiplantae</taxon>
        <taxon>Streptophyta</taxon>
        <taxon>Embryophyta</taxon>
        <taxon>Tracheophyta</taxon>
        <taxon>Spermatophyta</taxon>
        <taxon>Magnoliopsida</taxon>
        <taxon>eudicotyledons</taxon>
        <taxon>Gunneridae</taxon>
        <taxon>Pentapetalae</taxon>
        <taxon>rosids</taxon>
        <taxon>fabids</taxon>
        <taxon>Cucurbitales</taxon>
        <taxon>Cucurbitaceae</taxon>
        <taxon>Benincaseae</taxon>
        <taxon>Cucumis</taxon>
    </lineage>
</organism>
<dbReference type="AlphaFoldDB" id="A0A9I9CY53"/>
<sequence length="50" mass="5405">MGIEKCNSGNETLELQNLGSNFEKFSDQSISVTRTEEDGGVGGFDLSCFL</sequence>
<name>A0A9I9CY53_CUCME</name>
<protein>
    <submittedName>
        <fullName evidence="1">Uncharacterized protein</fullName>
    </submittedName>
</protein>
<dbReference type="Gramene" id="MELO3C010280.2.1">
    <property type="protein sequence ID" value="MELO3C010280.2.1"/>
    <property type="gene ID" value="MELO3C010280.2"/>
</dbReference>
<evidence type="ECO:0000313" key="1">
    <source>
        <dbReference type="EnsemblPlants" id="MELO3C010280.2.1"/>
    </source>
</evidence>
<reference evidence="1" key="1">
    <citation type="submission" date="2023-03" db="UniProtKB">
        <authorList>
            <consortium name="EnsemblPlants"/>
        </authorList>
    </citation>
    <scope>IDENTIFICATION</scope>
</reference>
<proteinExistence type="predicted"/>
<accession>A0A9I9CY53</accession>